<comment type="subcellular location">
    <subcellularLocation>
        <location evidence="1">Endoplasmic reticulum membrane</location>
        <topology evidence="1">Multi-pass membrane protein</topology>
    </subcellularLocation>
</comment>
<sequence>MPINKASDIAQNRSPIYLFFFTYVIPITSTFLTAALWTLADIVGSILLVKIWRSRSISKQNQFEGRDHLVALFYLFNPYIVLSCIARSTTSLDNVLILAAIMGACTGQGVSSMVALALATHTSLYPALLLPPLLLVLSRVLDSKRSAASAVRDIVVLVATYAGIGALETAVLGGTQWARPTLGVILTVSDLTPNVGMWWYFFTEMFDHFRNFFRGVFQMHMLIYVAPLCIRLADPTHVVLILVGTISTWKSYPTVGDMGLWAGLLGCFPELIANLRHPLFSLTVHLYTCILLPLLHSLWLLTGSGNANFFYAATMVYGLNSTLAVADVLSASITYDMKQRLRPLLFTVSSSSSSSVDEVTEADKGAVDGTGTQSGSRNADGQALPERCERDELDLSIVQLATLD</sequence>
<comment type="caution">
    <text evidence="11">The sequence shown here is derived from an EMBL/GenBank/DDBJ whole genome shotgun (WGS) entry which is preliminary data.</text>
</comment>
<feature type="transmembrane region" description="Helical" evidence="10">
    <location>
        <begin position="16"/>
        <end position="49"/>
    </location>
</feature>
<keyword evidence="6" id="KW-0256">Endoplasmic reticulum</keyword>
<dbReference type="STRING" id="105984.A0A427Y763"/>
<protein>
    <submittedName>
        <fullName evidence="11">Uncharacterized protein</fullName>
    </submittedName>
</protein>
<feature type="transmembrane region" description="Helical" evidence="10">
    <location>
        <begin position="308"/>
        <end position="335"/>
    </location>
</feature>
<dbReference type="RefSeq" id="XP_028479689.1">
    <property type="nucleotide sequence ID" value="XM_028620717.1"/>
</dbReference>
<gene>
    <name evidence="11" type="ORF">EHS24_005182</name>
</gene>
<organism evidence="11 12">
    <name type="scientific">Apiotrichum porosum</name>
    <dbReference type="NCBI Taxonomy" id="105984"/>
    <lineage>
        <taxon>Eukaryota</taxon>
        <taxon>Fungi</taxon>
        <taxon>Dikarya</taxon>
        <taxon>Basidiomycota</taxon>
        <taxon>Agaricomycotina</taxon>
        <taxon>Tremellomycetes</taxon>
        <taxon>Trichosporonales</taxon>
        <taxon>Trichosporonaceae</taxon>
        <taxon>Apiotrichum</taxon>
    </lineage>
</organism>
<evidence type="ECO:0000313" key="11">
    <source>
        <dbReference type="EMBL" id="RSH86904.1"/>
    </source>
</evidence>
<feature type="transmembrane region" description="Helical" evidence="10">
    <location>
        <begin position="124"/>
        <end position="142"/>
    </location>
</feature>
<dbReference type="OrthoDB" id="549017at2759"/>
<dbReference type="GO" id="GO:0016255">
    <property type="term" value="P:attachment of GPI anchor to protein"/>
    <property type="evidence" value="ECO:0007669"/>
    <property type="project" value="InterPro"/>
</dbReference>
<dbReference type="GO" id="GO:0006506">
    <property type="term" value="P:GPI anchor biosynthetic process"/>
    <property type="evidence" value="ECO:0007669"/>
    <property type="project" value="UniProtKB-UniPathway"/>
</dbReference>
<feature type="transmembrane region" description="Helical" evidence="10">
    <location>
        <begin position="222"/>
        <end position="246"/>
    </location>
</feature>
<proteinExistence type="inferred from homology"/>
<comment type="similarity">
    <text evidence="3">Belongs to the PIGU family.</text>
</comment>
<keyword evidence="7 10" id="KW-1133">Transmembrane helix</keyword>
<dbReference type="UniPathway" id="UPA00196"/>
<keyword evidence="4" id="KW-0337">GPI-anchor biosynthesis</keyword>
<name>A0A427Y763_9TREE</name>
<evidence type="ECO:0000256" key="8">
    <source>
        <dbReference type="ARBA" id="ARBA00023136"/>
    </source>
</evidence>
<feature type="transmembrane region" description="Helical" evidence="10">
    <location>
        <begin position="282"/>
        <end position="302"/>
    </location>
</feature>
<dbReference type="GO" id="GO:0042765">
    <property type="term" value="C:GPI-anchor transamidase complex"/>
    <property type="evidence" value="ECO:0007669"/>
    <property type="project" value="InterPro"/>
</dbReference>
<evidence type="ECO:0000256" key="1">
    <source>
        <dbReference type="ARBA" id="ARBA00004477"/>
    </source>
</evidence>
<evidence type="ECO:0000313" key="12">
    <source>
        <dbReference type="Proteomes" id="UP000279236"/>
    </source>
</evidence>
<evidence type="ECO:0000256" key="2">
    <source>
        <dbReference type="ARBA" id="ARBA00004687"/>
    </source>
</evidence>
<feature type="region of interest" description="Disordered" evidence="9">
    <location>
        <begin position="357"/>
        <end position="386"/>
    </location>
</feature>
<comment type="pathway">
    <text evidence="2">Glycolipid biosynthesis; glycosylphosphatidylinositol-anchor biosynthesis.</text>
</comment>
<feature type="transmembrane region" description="Helical" evidence="10">
    <location>
        <begin position="95"/>
        <end position="118"/>
    </location>
</feature>
<keyword evidence="12" id="KW-1185">Reference proteome</keyword>
<accession>A0A427Y763</accession>
<dbReference type="Proteomes" id="UP000279236">
    <property type="component" value="Unassembled WGS sequence"/>
</dbReference>
<dbReference type="EMBL" id="RSCE01000002">
    <property type="protein sequence ID" value="RSH86904.1"/>
    <property type="molecule type" value="Genomic_DNA"/>
</dbReference>
<dbReference type="InterPro" id="IPR009600">
    <property type="entry name" value="PIG-U"/>
</dbReference>
<evidence type="ECO:0000256" key="7">
    <source>
        <dbReference type="ARBA" id="ARBA00022989"/>
    </source>
</evidence>
<reference evidence="11 12" key="1">
    <citation type="submission" date="2018-11" db="EMBL/GenBank/DDBJ databases">
        <title>Genome sequence of Apiotrichum porosum DSM 27194.</title>
        <authorList>
            <person name="Aliyu H."/>
            <person name="Gorte O."/>
            <person name="Ochsenreither K."/>
        </authorList>
    </citation>
    <scope>NUCLEOTIDE SEQUENCE [LARGE SCALE GENOMIC DNA]</scope>
    <source>
        <strain evidence="11 12">DSM 27194</strain>
    </source>
</reference>
<dbReference type="Pfam" id="PF06728">
    <property type="entry name" value="PIG-U"/>
    <property type="match status" value="1"/>
</dbReference>
<evidence type="ECO:0000256" key="10">
    <source>
        <dbReference type="SAM" id="Phobius"/>
    </source>
</evidence>
<feature type="compositionally biased region" description="Polar residues" evidence="9">
    <location>
        <begin position="370"/>
        <end position="379"/>
    </location>
</feature>
<feature type="transmembrane region" description="Helical" evidence="10">
    <location>
        <begin position="154"/>
        <end position="175"/>
    </location>
</feature>
<dbReference type="AlphaFoldDB" id="A0A427Y763"/>
<keyword evidence="8 10" id="KW-0472">Membrane</keyword>
<evidence type="ECO:0000256" key="9">
    <source>
        <dbReference type="SAM" id="MobiDB-lite"/>
    </source>
</evidence>
<evidence type="ECO:0000256" key="6">
    <source>
        <dbReference type="ARBA" id="ARBA00022824"/>
    </source>
</evidence>
<evidence type="ECO:0000256" key="3">
    <source>
        <dbReference type="ARBA" id="ARBA00010026"/>
    </source>
</evidence>
<feature type="transmembrane region" description="Helical" evidence="10">
    <location>
        <begin position="181"/>
        <end position="201"/>
    </location>
</feature>
<dbReference type="PANTHER" id="PTHR13121">
    <property type="entry name" value="GPI TRANSAMIDASE COMPONENT PIG-U"/>
    <property type="match status" value="1"/>
</dbReference>
<feature type="transmembrane region" description="Helical" evidence="10">
    <location>
        <begin position="258"/>
        <end position="275"/>
    </location>
</feature>
<dbReference type="PANTHER" id="PTHR13121:SF0">
    <property type="entry name" value="PHOSPHATIDYLINOSITOL GLYCAN ANCHOR BIOSYNTHESIS CLASS U PROTEIN"/>
    <property type="match status" value="1"/>
</dbReference>
<feature type="transmembrane region" description="Helical" evidence="10">
    <location>
        <begin position="69"/>
        <end position="88"/>
    </location>
</feature>
<evidence type="ECO:0000256" key="4">
    <source>
        <dbReference type="ARBA" id="ARBA00022502"/>
    </source>
</evidence>
<keyword evidence="5 10" id="KW-0812">Transmembrane</keyword>
<evidence type="ECO:0000256" key="5">
    <source>
        <dbReference type="ARBA" id="ARBA00022692"/>
    </source>
</evidence>
<dbReference type="GeneID" id="39589725"/>